<keyword evidence="3" id="KW-1185">Reference proteome</keyword>
<dbReference type="EMBL" id="CP075371">
    <property type="protein sequence ID" value="QVT81332.1"/>
    <property type="molecule type" value="Genomic_DNA"/>
</dbReference>
<gene>
    <name evidence="2" type="ORF">ENKNEFLB_03740</name>
</gene>
<evidence type="ECO:0000313" key="3">
    <source>
        <dbReference type="Proteomes" id="UP000679307"/>
    </source>
</evidence>
<evidence type="ECO:0008006" key="4">
    <source>
        <dbReference type="Google" id="ProtNLM"/>
    </source>
</evidence>
<sequence length="194" mass="20700">MTDRLRTVDRLWVLLLGLVLLGSGLVLLDREYAVVGRYPDTVDLGPTVEVLESPWGPWLVAVVGVLLGLLALRGLLRRVGRPPATTRRLGASGPTGRLEVDLRSVADSVADRLGTQAPVTGAGGSVRRLGGRDVLLVDAHVTEDADPQVLTAAVAAAHDEVAAAFPDDDVTVRVVLEAPQRARRDRTDRVRLDG</sequence>
<evidence type="ECO:0000256" key="1">
    <source>
        <dbReference type="SAM" id="Phobius"/>
    </source>
</evidence>
<evidence type="ECO:0000313" key="2">
    <source>
        <dbReference type="EMBL" id="QVT81332.1"/>
    </source>
</evidence>
<dbReference type="RefSeq" id="WP_214056721.1">
    <property type="nucleotide sequence ID" value="NZ_BAAAHS010000038.1"/>
</dbReference>
<feature type="transmembrane region" description="Helical" evidence="1">
    <location>
        <begin position="12"/>
        <end position="35"/>
    </location>
</feature>
<keyword evidence="1" id="KW-0472">Membrane</keyword>
<protein>
    <recommendedName>
        <fullName evidence="4">Alkaline shock response membrane anchor protein AmaP</fullName>
    </recommendedName>
</protein>
<organism evidence="2 3">
    <name type="scientific">Nocardioides aquaticus</name>
    <dbReference type="NCBI Taxonomy" id="160826"/>
    <lineage>
        <taxon>Bacteria</taxon>
        <taxon>Bacillati</taxon>
        <taxon>Actinomycetota</taxon>
        <taxon>Actinomycetes</taxon>
        <taxon>Propionibacteriales</taxon>
        <taxon>Nocardioidaceae</taxon>
        <taxon>Nocardioides</taxon>
    </lineage>
</organism>
<reference evidence="2 3" key="1">
    <citation type="submission" date="2021-05" db="EMBL/GenBank/DDBJ databases">
        <title>Complete genome of Nocardioides aquaticus KCTC 9944T isolated from meromictic and hypersaline Ekho Lake, Antarctica.</title>
        <authorList>
            <person name="Hwang K."/>
            <person name="Kim K.M."/>
            <person name="Choe H."/>
        </authorList>
    </citation>
    <scope>NUCLEOTIDE SEQUENCE [LARGE SCALE GENOMIC DNA]</scope>
    <source>
        <strain evidence="2 3">KCTC 9944</strain>
    </source>
</reference>
<accession>A0ABX8EPT0</accession>
<keyword evidence="1" id="KW-1133">Transmembrane helix</keyword>
<dbReference type="Proteomes" id="UP000679307">
    <property type="component" value="Chromosome"/>
</dbReference>
<feature type="transmembrane region" description="Helical" evidence="1">
    <location>
        <begin position="55"/>
        <end position="76"/>
    </location>
</feature>
<keyword evidence="1" id="KW-0812">Transmembrane</keyword>
<proteinExistence type="predicted"/>
<name>A0ABX8EPT0_9ACTN</name>